<proteinExistence type="predicted"/>
<reference evidence="2" key="2">
    <citation type="submission" date="2022-06" db="UniProtKB">
        <authorList>
            <consortium name="EnsemblMetazoa"/>
        </authorList>
    </citation>
    <scope>IDENTIFICATION</scope>
    <source>
        <strain evidence="2">DF5081</strain>
    </source>
</reference>
<accession>A0A8R1IXL2</accession>
<evidence type="ECO:0000313" key="3">
    <source>
        <dbReference type="Proteomes" id="UP000005237"/>
    </source>
</evidence>
<reference evidence="3" key="1">
    <citation type="submission" date="2010-08" db="EMBL/GenBank/DDBJ databases">
        <authorList>
            <consortium name="Caenorhabditis japonica Sequencing Consortium"/>
            <person name="Wilson R.K."/>
        </authorList>
    </citation>
    <scope>NUCLEOTIDE SEQUENCE [LARGE SCALE GENOMIC DNA]</scope>
    <source>
        <strain evidence="3">DF5081</strain>
    </source>
</reference>
<protein>
    <submittedName>
        <fullName evidence="2">Uncharacterized protein</fullName>
    </submittedName>
</protein>
<dbReference type="AlphaFoldDB" id="A0A8R1IXL2"/>
<sequence length="143" mass="16777">MCGLEKKTESNRLHIDVLWRNSSRKFGTVKRTSSPRKPPRTWKTSEETQARDICKMPQIVRKKESFKIIGSFCEACEEYGQEYGHSIDACRNRIKIKTTGVHQKPRSLAIRHQRIEGQKIRKGRPPPQIFVSELEIIPENYRR</sequence>
<evidence type="ECO:0000313" key="2">
    <source>
        <dbReference type="EnsemblMetazoa" id="CJA42001a.1"/>
    </source>
</evidence>
<keyword evidence="3" id="KW-1185">Reference proteome</keyword>
<evidence type="ECO:0000256" key="1">
    <source>
        <dbReference type="SAM" id="MobiDB-lite"/>
    </source>
</evidence>
<name>A0A8R1IXL2_CAEJA</name>
<dbReference type="Proteomes" id="UP000005237">
    <property type="component" value="Unassembled WGS sequence"/>
</dbReference>
<organism evidence="2 3">
    <name type="scientific">Caenorhabditis japonica</name>
    <dbReference type="NCBI Taxonomy" id="281687"/>
    <lineage>
        <taxon>Eukaryota</taxon>
        <taxon>Metazoa</taxon>
        <taxon>Ecdysozoa</taxon>
        <taxon>Nematoda</taxon>
        <taxon>Chromadorea</taxon>
        <taxon>Rhabditida</taxon>
        <taxon>Rhabditina</taxon>
        <taxon>Rhabditomorpha</taxon>
        <taxon>Rhabditoidea</taxon>
        <taxon>Rhabditidae</taxon>
        <taxon>Peloderinae</taxon>
        <taxon>Caenorhabditis</taxon>
    </lineage>
</organism>
<feature type="region of interest" description="Disordered" evidence="1">
    <location>
        <begin position="27"/>
        <end position="48"/>
    </location>
</feature>
<dbReference type="EnsemblMetazoa" id="CJA42001a.1">
    <property type="protein sequence ID" value="CJA42001a.1"/>
    <property type="gene ID" value="WBGene00217849"/>
</dbReference>